<evidence type="ECO:0000313" key="7">
    <source>
        <dbReference type="EMBL" id="CAK9162915.1"/>
    </source>
</evidence>
<comment type="pathway">
    <text evidence="1">Glycan biosynthesis; starch biosynthesis.</text>
</comment>
<dbReference type="Pfam" id="PF08323">
    <property type="entry name" value="Glyco_transf_5"/>
    <property type="match status" value="1"/>
</dbReference>
<protein>
    <recommendedName>
        <fullName evidence="6">Starch synthase catalytic domain-containing protein</fullName>
    </recommendedName>
</protein>
<evidence type="ECO:0000256" key="3">
    <source>
        <dbReference type="ARBA" id="ARBA00022679"/>
    </source>
</evidence>
<proteinExistence type="predicted"/>
<keyword evidence="8" id="KW-1185">Reference proteome</keyword>
<evidence type="ECO:0000313" key="8">
    <source>
        <dbReference type="Proteomes" id="UP001642360"/>
    </source>
</evidence>
<dbReference type="InterPro" id="IPR013534">
    <property type="entry name" value="Starch_synth_cat_dom"/>
</dbReference>
<feature type="region of interest" description="Disordered" evidence="5">
    <location>
        <begin position="139"/>
        <end position="191"/>
    </location>
</feature>
<dbReference type="Proteomes" id="UP001642360">
    <property type="component" value="Unassembled WGS sequence"/>
</dbReference>
<keyword evidence="3" id="KW-0808">Transferase</keyword>
<evidence type="ECO:0000256" key="5">
    <source>
        <dbReference type="SAM" id="MobiDB-lite"/>
    </source>
</evidence>
<dbReference type="GO" id="GO:0019252">
    <property type="term" value="P:starch biosynthetic process"/>
    <property type="evidence" value="ECO:0007669"/>
    <property type="project" value="UniProtKB-KW"/>
</dbReference>
<dbReference type="PANTHER" id="PTHR45825">
    <property type="entry name" value="GRANULE-BOUND STARCH SYNTHASE 1, CHLOROPLASTIC/AMYLOPLASTIC"/>
    <property type="match status" value="1"/>
</dbReference>
<evidence type="ECO:0000256" key="2">
    <source>
        <dbReference type="ARBA" id="ARBA00022676"/>
    </source>
</evidence>
<gene>
    <name evidence="7" type="ORF">ILEXP_LOCUS31876</name>
</gene>
<comment type="caution">
    <text evidence="7">The sequence shown here is derived from an EMBL/GenBank/DDBJ whole genome shotgun (WGS) entry which is preliminary data.</text>
</comment>
<dbReference type="AlphaFoldDB" id="A0ABC8T4B8"/>
<accession>A0ABC8T4B8</accession>
<organism evidence="7 8">
    <name type="scientific">Ilex paraguariensis</name>
    <name type="common">yerba mate</name>
    <dbReference type="NCBI Taxonomy" id="185542"/>
    <lineage>
        <taxon>Eukaryota</taxon>
        <taxon>Viridiplantae</taxon>
        <taxon>Streptophyta</taxon>
        <taxon>Embryophyta</taxon>
        <taxon>Tracheophyta</taxon>
        <taxon>Spermatophyta</taxon>
        <taxon>Magnoliopsida</taxon>
        <taxon>eudicotyledons</taxon>
        <taxon>Gunneridae</taxon>
        <taxon>Pentapetalae</taxon>
        <taxon>asterids</taxon>
        <taxon>campanulids</taxon>
        <taxon>Aquifoliales</taxon>
        <taxon>Aquifoliaceae</taxon>
        <taxon>Ilex</taxon>
    </lineage>
</organism>
<keyword evidence="2" id="KW-0328">Glycosyltransferase</keyword>
<sequence length="453" mass="49967">MGSLPFVIDTAMEGSVLHSANYRRPNFPLFAYRPLKFLDSGVLTDSVFGCFKVVGEDIGRSSSISWRTKRLRAKEKGSGDVEDGDKSEDTFQATIEKSKKIAERRKLVSTIKNSIVDPQGQFSNEEEDITFSSLNIASTHDNATDEDDSNGNLSTTKEPEDLPPKKASFSANSPNALEKIPSDEGAKETEDLPIQKSSLYVNSRKQLTDTASEAVRAAELPSFLSSFSATSIIKDEQKEDFKESSLQEVTGEANDPANDNVKPPPLAGPNVMNVILVAAECAPWSKTVCDSHTNLQRVLLGGLGDVAGALPKALAWRGHRVMVVAPRYGNYAEPQDTGVGKRYRVAGQDILKRMVLLCKTAFEEYRCRQKLSYSQVPWHVPCGGACYGDGNLVFIANDWHTALLPVYLKAYYRDNGLMKYTRSGLVIHNTAHQPRITASRASRSDYGHYFLRL</sequence>
<evidence type="ECO:0000256" key="1">
    <source>
        <dbReference type="ARBA" id="ARBA00004727"/>
    </source>
</evidence>
<feature type="domain" description="Starch synthase catalytic" evidence="6">
    <location>
        <begin position="273"/>
        <end position="439"/>
    </location>
</feature>
<dbReference type="EMBL" id="CAUOFW020003947">
    <property type="protein sequence ID" value="CAK9162915.1"/>
    <property type="molecule type" value="Genomic_DNA"/>
</dbReference>
<evidence type="ECO:0000259" key="6">
    <source>
        <dbReference type="Pfam" id="PF08323"/>
    </source>
</evidence>
<dbReference type="Gene3D" id="3.40.50.2000">
    <property type="entry name" value="Glycogen Phosphorylase B"/>
    <property type="match status" value="2"/>
</dbReference>
<feature type="compositionally biased region" description="Basic and acidic residues" evidence="5">
    <location>
        <begin position="180"/>
        <end position="190"/>
    </location>
</feature>
<dbReference type="PANTHER" id="PTHR45825:SF2">
    <property type="entry name" value="STARCH SYNTHASE 2, CHLOROPLASTIC_AMYLOPLASTIC"/>
    <property type="match status" value="1"/>
</dbReference>
<reference evidence="7 8" key="1">
    <citation type="submission" date="2024-02" db="EMBL/GenBank/DDBJ databases">
        <authorList>
            <person name="Vignale AGUSTIN F."/>
            <person name="Sosa J E."/>
            <person name="Modenutti C."/>
        </authorList>
    </citation>
    <scope>NUCLEOTIDE SEQUENCE [LARGE SCALE GENOMIC DNA]</scope>
</reference>
<dbReference type="GO" id="GO:0016757">
    <property type="term" value="F:glycosyltransferase activity"/>
    <property type="evidence" value="ECO:0007669"/>
    <property type="project" value="UniProtKB-KW"/>
</dbReference>
<feature type="region of interest" description="Disordered" evidence="5">
    <location>
        <begin position="238"/>
        <end position="261"/>
    </location>
</feature>
<name>A0ABC8T4B8_9AQUA</name>
<evidence type="ECO:0000256" key="4">
    <source>
        <dbReference type="ARBA" id="ARBA00022922"/>
    </source>
</evidence>
<dbReference type="SUPFAM" id="SSF53756">
    <property type="entry name" value="UDP-Glycosyltransferase/glycogen phosphorylase"/>
    <property type="match status" value="1"/>
</dbReference>
<keyword evidence="4" id="KW-0750">Starch biosynthesis</keyword>